<sequence>MVVPRDDNRLVNFEDQQQQAPGANGQMSQDQQQQPPGASVTMSQDQQRQALGANGQPIQRPGLLEQQQQLQDGLINQPHQLGAGLGDDVPPRGVGAVSNCRLPPFWRTGPELWFFQIESQFQVHNVTSDATKYHLVVAALDVDAIAEVSDIIRRPPVADKYHTLKTALVSRMTDSPEVQLHKLLTGVELGDRRPSQLLRHMRTLAAPANVSDEVLRSRWLDLLPPQTRRLLLVIRNQSLEDLAAVADEAHEVGPSVMATSPSPRRSQSPSNQVAQELAQLRRAIEQLTTITRESIGASSGQRGRSRSRGTRPARNRSPTPANNARNTYCWYHATHGDLADNCKPGCTHPLTKYPAPQSGN</sequence>
<name>A0ABD2XK59_9HYME</name>
<evidence type="ECO:0000256" key="1">
    <source>
        <dbReference type="SAM" id="MobiDB-lite"/>
    </source>
</evidence>
<dbReference type="EMBL" id="JBJJXI010000135">
    <property type="protein sequence ID" value="KAL3388210.1"/>
    <property type="molecule type" value="Genomic_DNA"/>
</dbReference>
<dbReference type="EMBL" id="JBJJXI010000020">
    <property type="protein sequence ID" value="KAL3405515.1"/>
    <property type="molecule type" value="Genomic_DNA"/>
</dbReference>
<proteinExistence type="predicted"/>
<dbReference type="Proteomes" id="UP001627154">
    <property type="component" value="Unassembled WGS sequence"/>
</dbReference>
<feature type="compositionally biased region" description="Low complexity" evidence="1">
    <location>
        <begin position="260"/>
        <end position="270"/>
    </location>
</feature>
<feature type="compositionally biased region" description="Polar residues" evidence="1">
    <location>
        <begin position="40"/>
        <end position="49"/>
    </location>
</feature>
<dbReference type="PANTHER" id="PTHR33327:SF3">
    <property type="entry name" value="RNA-DIRECTED DNA POLYMERASE"/>
    <property type="match status" value="1"/>
</dbReference>
<reference evidence="4 5" key="1">
    <citation type="journal article" date="2024" name="bioRxiv">
        <title>A reference genome for Trichogramma kaykai: A tiny desert-dwelling parasitoid wasp with competing sex-ratio distorters.</title>
        <authorList>
            <person name="Culotta J."/>
            <person name="Lindsey A.R."/>
        </authorList>
    </citation>
    <scope>NUCLEOTIDE SEQUENCE [LARGE SCALE GENOMIC DNA]</scope>
    <source>
        <strain evidence="4 5">KSX58</strain>
    </source>
</reference>
<organism evidence="4 5">
    <name type="scientific">Trichogramma kaykai</name>
    <dbReference type="NCBI Taxonomy" id="54128"/>
    <lineage>
        <taxon>Eukaryota</taxon>
        <taxon>Metazoa</taxon>
        <taxon>Ecdysozoa</taxon>
        <taxon>Arthropoda</taxon>
        <taxon>Hexapoda</taxon>
        <taxon>Insecta</taxon>
        <taxon>Pterygota</taxon>
        <taxon>Neoptera</taxon>
        <taxon>Endopterygota</taxon>
        <taxon>Hymenoptera</taxon>
        <taxon>Apocrita</taxon>
        <taxon>Proctotrupomorpha</taxon>
        <taxon>Chalcidoidea</taxon>
        <taxon>Trichogrammatidae</taxon>
        <taxon>Trichogramma</taxon>
    </lineage>
</organism>
<dbReference type="AlphaFoldDB" id="A0ABD2XK59"/>
<evidence type="ECO:0000313" key="5">
    <source>
        <dbReference type="Proteomes" id="UP001627154"/>
    </source>
</evidence>
<feature type="domain" description="DUF7041" evidence="2">
    <location>
        <begin position="102"/>
        <end position="185"/>
    </location>
</feature>
<evidence type="ECO:0000313" key="4">
    <source>
        <dbReference type="EMBL" id="KAL3405515.1"/>
    </source>
</evidence>
<dbReference type="Pfam" id="PF23055">
    <property type="entry name" value="DUF7041"/>
    <property type="match status" value="1"/>
</dbReference>
<accession>A0ABD2XK59</accession>
<dbReference type="InterPro" id="IPR055469">
    <property type="entry name" value="DUF7041"/>
</dbReference>
<evidence type="ECO:0000313" key="3">
    <source>
        <dbReference type="EMBL" id="KAL3388210.1"/>
    </source>
</evidence>
<feature type="region of interest" description="Disordered" evidence="1">
    <location>
        <begin position="1"/>
        <end position="49"/>
    </location>
</feature>
<keyword evidence="5" id="KW-1185">Reference proteome</keyword>
<feature type="compositionally biased region" description="Basic residues" evidence="1">
    <location>
        <begin position="303"/>
        <end position="314"/>
    </location>
</feature>
<feature type="region of interest" description="Disordered" evidence="1">
    <location>
        <begin position="254"/>
        <end position="273"/>
    </location>
</feature>
<evidence type="ECO:0000259" key="2">
    <source>
        <dbReference type="Pfam" id="PF23055"/>
    </source>
</evidence>
<protein>
    <recommendedName>
        <fullName evidence="2">DUF7041 domain-containing protein</fullName>
    </recommendedName>
</protein>
<comment type="caution">
    <text evidence="4">The sequence shown here is derived from an EMBL/GenBank/DDBJ whole genome shotgun (WGS) entry which is preliminary data.</text>
</comment>
<dbReference type="PANTHER" id="PTHR33327">
    <property type="entry name" value="ENDONUCLEASE"/>
    <property type="match status" value="1"/>
</dbReference>
<gene>
    <name evidence="4" type="ORF">TKK_001905</name>
    <name evidence="3" type="ORF">TKK_016638</name>
</gene>
<feature type="region of interest" description="Disordered" evidence="1">
    <location>
        <begin position="289"/>
        <end position="325"/>
    </location>
</feature>